<organism evidence="1 2">
    <name type="scientific">Spirosoma oryzae</name>
    <dbReference type="NCBI Taxonomy" id="1469603"/>
    <lineage>
        <taxon>Bacteria</taxon>
        <taxon>Pseudomonadati</taxon>
        <taxon>Bacteroidota</taxon>
        <taxon>Cytophagia</taxon>
        <taxon>Cytophagales</taxon>
        <taxon>Cytophagaceae</taxon>
        <taxon>Spirosoma</taxon>
    </lineage>
</organism>
<dbReference type="InterPro" id="IPR025234">
    <property type="entry name" value="YjzH-like"/>
</dbReference>
<dbReference type="Pfam" id="PF13783">
    <property type="entry name" value="DUF4177"/>
    <property type="match status" value="1"/>
</dbReference>
<dbReference type="Proteomes" id="UP000238375">
    <property type="component" value="Unassembled WGS sequence"/>
</dbReference>
<dbReference type="EMBL" id="PVTE01000030">
    <property type="protein sequence ID" value="PRY28184.1"/>
    <property type="molecule type" value="Genomic_DNA"/>
</dbReference>
<evidence type="ECO:0000313" key="1">
    <source>
        <dbReference type="EMBL" id="PRY28184.1"/>
    </source>
</evidence>
<keyword evidence="2" id="KW-1185">Reference proteome</keyword>
<dbReference type="AlphaFoldDB" id="A0A2T0S430"/>
<dbReference type="OrthoDB" id="5432776at2"/>
<gene>
    <name evidence="1" type="ORF">CLV58_13041</name>
</gene>
<name>A0A2T0S430_9BACT</name>
<protein>
    <submittedName>
        <fullName evidence="1">Uncharacterized protein DUF4177</fullName>
    </submittedName>
</protein>
<proteinExistence type="predicted"/>
<sequence length="66" mass="7616">MKRFEYRTLDVSANRGFWGGKVDIQELTDELNRLGREGWEIASSVDLNWGNGSSRNVLIMLKRELS</sequence>
<reference evidence="1 2" key="1">
    <citation type="submission" date="2018-03" db="EMBL/GenBank/DDBJ databases">
        <title>Genomic Encyclopedia of Archaeal and Bacterial Type Strains, Phase II (KMG-II): from individual species to whole genera.</title>
        <authorList>
            <person name="Goeker M."/>
        </authorList>
    </citation>
    <scope>NUCLEOTIDE SEQUENCE [LARGE SCALE GENOMIC DNA]</scope>
    <source>
        <strain evidence="1 2">DSM 28354</strain>
    </source>
</reference>
<evidence type="ECO:0000313" key="2">
    <source>
        <dbReference type="Proteomes" id="UP000238375"/>
    </source>
</evidence>
<comment type="caution">
    <text evidence="1">The sequence shown here is derived from an EMBL/GenBank/DDBJ whole genome shotgun (WGS) entry which is preliminary data.</text>
</comment>
<dbReference type="RefSeq" id="WP_106140373.1">
    <property type="nucleotide sequence ID" value="NZ_PVTE01000030.1"/>
</dbReference>
<accession>A0A2T0S430</accession>